<dbReference type="WBParaSite" id="ES5_v2.g1041.t1">
    <property type="protein sequence ID" value="ES5_v2.g1041.t1"/>
    <property type="gene ID" value="ES5_v2.g1041"/>
</dbReference>
<organism evidence="1 2">
    <name type="scientific">Panagrolaimus sp. ES5</name>
    <dbReference type="NCBI Taxonomy" id="591445"/>
    <lineage>
        <taxon>Eukaryota</taxon>
        <taxon>Metazoa</taxon>
        <taxon>Ecdysozoa</taxon>
        <taxon>Nematoda</taxon>
        <taxon>Chromadorea</taxon>
        <taxon>Rhabditida</taxon>
        <taxon>Tylenchina</taxon>
        <taxon>Panagrolaimomorpha</taxon>
        <taxon>Panagrolaimoidea</taxon>
        <taxon>Panagrolaimidae</taxon>
        <taxon>Panagrolaimus</taxon>
    </lineage>
</organism>
<evidence type="ECO:0000313" key="2">
    <source>
        <dbReference type="WBParaSite" id="ES5_v2.g1041.t1"/>
    </source>
</evidence>
<reference evidence="2" key="1">
    <citation type="submission" date="2022-11" db="UniProtKB">
        <authorList>
            <consortium name="WormBaseParasite"/>
        </authorList>
    </citation>
    <scope>IDENTIFICATION</scope>
</reference>
<evidence type="ECO:0000313" key="1">
    <source>
        <dbReference type="Proteomes" id="UP000887579"/>
    </source>
</evidence>
<name>A0AC34F0E0_9BILA</name>
<sequence length="152" mass="17431">MAAFALDYQKLWLAGVFAGCSLIFGPLIFVTHTFNFEPTATKLWKKTNISFYRPCPTEAEEKKSPPIPEAIPPSQEEMYPNPYYYPPQQNDPTRPPQYYPQSGGYQPPQAPQPPIRPDPTPTSSQPFYNWLTDRNPTNLHKTEDILFRPQPS</sequence>
<accession>A0AC34F0E0</accession>
<proteinExistence type="predicted"/>
<dbReference type="Proteomes" id="UP000887579">
    <property type="component" value="Unplaced"/>
</dbReference>
<protein>
    <submittedName>
        <fullName evidence="2">Uncharacterized protein</fullName>
    </submittedName>
</protein>